<gene>
    <name evidence="2" type="ORF">GIW81_14780</name>
</gene>
<feature type="chain" id="PRO_5026276879" evidence="1">
    <location>
        <begin position="24"/>
        <end position="100"/>
    </location>
</feature>
<keyword evidence="3" id="KW-1185">Reference proteome</keyword>
<evidence type="ECO:0000313" key="3">
    <source>
        <dbReference type="Proteomes" id="UP000440694"/>
    </source>
</evidence>
<evidence type="ECO:0000256" key="1">
    <source>
        <dbReference type="SAM" id="SignalP"/>
    </source>
</evidence>
<protein>
    <submittedName>
        <fullName evidence="2">Uncharacterized protein</fullName>
    </submittedName>
</protein>
<keyword evidence="1" id="KW-0732">Signal</keyword>
<name>A0A6I3KS80_9HYPH</name>
<proteinExistence type="predicted"/>
<dbReference type="AlphaFoldDB" id="A0A6I3KS80"/>
<sequence length="100" mass="10106">MRSLKLGLAAMAVICTLSATAQADCIKVESVGEAVTHDIAHLFATNGLKNIIAGKGRVGKGPVHTSCKDGSTTTTCRASQTACSGGSPATCLGAWLCLPM</sequence>
<dbReference type="EMBL" id="WMBQ01000002">
    <property type="protein sequence ID" value="MTD95601.1"/>
    <property type="molecule type" value="Genomic_DNA"/>
</dbReference>
<comment type="caution">
    <text evidence="2">The sequence shown here is derived from an EMBL/GenBank/DDBJ whole genome shotgun (WGS) entry which is preliminary data.</text>
</comment>
<organism evidence="2 3">
    <name type="scientific">Hyphomicrobium album</name>
    <dbReference type="NCBI Taxonomy" id="2665159"/>
    <lineage>
        <taxon>Bacteria</taxon>
        <taxon>Pseudomonadati</taxon>
        <taxon>Pseudomonadota</taxon>
        <taxon>Alphaproteobacteria</taxon>
        <taxon>Hyphomicrobiales</taxon>
        <taxon>Hyphomicrobiaceae</taxon>
        <taxon>Hyphomicrobium</taxon>
    </lineage>
</organism>
<feature type="signal peptide" evidence="1">
    <location>
        <begin position="1"/>
        <end position="23"/>
    </location>
</feature>
<dbReference type="RefSeq" id="WP_154740130.1">
    <property type="nucleotide sequence ID" value="NZ_WMBQ01000002.1"/>
</dbReference>
<reference evidence="2 3" key="1">
    <citation type="submission" date="2019-11" db="EMBL/GenBank/DDBJ databases">
        <title>Identification of a novel strain.</title>
        <authorList>
            <person name="Xu Q."/>
            <person name="Wang G."/>
        </authorList>
    </citation>
    <scope>NUCLEOTIDE SEQUENCE [LARGE SCALE GENOMIC DNA]</scope>
    <source>
        <strain evidence="3">xq</strain>
    </source>
</reference>
<dbReference type="Proteomes" id="UP000440694">
    <property type="component" value="Unassembled WGS sequence"/>
</dbReference>
<accession>A0A6I3KS80</accession>
<evidence type="ECO:0000313" key="2">
    <source>
        <dbReference type="EMBL" id="MTD95601.1"/>
    </source>
</evidence>